<organism evidence="1 2">
    <name type="scientific">Citrus sinensis</name>
    <name type="common">Sweet orange</name>
    <name type="synonym">Citrus aurantium var. sinensis</name>
    <dbReference type="NCBI Taxonomy" id="2711"/>
    <lineage>
        <taxon>Eukaryota</taxon>
        <taxon>Viridiplantae</taxon>
        <taxon>Streptophyta</taxon>
        <taxon>Embryophyta</taxon>
        <taxon>Tracheophyta</taxon>
        <taxon>Spermatophyta</taxon>
        <taxon>Magnoliopsida</taxon>
        <taxon>eudicotyledons</taxon>
        <taxon>Gunneridae</taxon>
        <taxon>Pentapetalae</taxon>
        <taxon>rosids</taxon>
        <taxon>malvids</taxon>
        <taxon>Sapindales</taxon>
        <taxon>Rutaceae</taxon>
        <taxon>Aurantioideae</taxon>
        <taxon>Citrus</taxon>
    </lineage>
</organism>
<comment type="caution">
    <text evidence="1">The sequence shown here is derived from an EMBL/GenBank/DDBJ whole genome shotgun (WGS) entry which is preliminary data.</text>
</comment>
<evidence type="ECO:0000313" key="2">
    <source>
        <dbReference type="Proteomes" id="UP000829398"/>
    </source>
</evidence>
<reference evidence="2" key="1">
    <citation type="journal article" date="2023" name="Hortic. Res.">
        <title>A chromosome-level phased genome enabling allele-level studies in sweet orange: a case study on citrus Huanglongbing tolerance.</title>
        <authorList>
            <person name="Wu B."/>
            <person name="Yu Q."/>
            <person name="Deng Z."/>
            <person name="Duan Y."/>
            <person name="Luo F."/>
            <person name="Gmitter F. Jr."/>
        </authorList>
    </citation>
    <scope>NUCLEOTIDE SEQUENCE [LARGE SCALE GENOMIC DNA]</scope>
    <source>
        <strain evidence="2">cv. Valencia</strain>
    </source>
</reference>
<protein>
    <submittedName>
        <fullName evidence="1">Uncharacterized protein</fullName>
    </submittedName>
</protein>
<proteinExistence type="predicted"/>
<dbReference type="EMBL" id="CM039174">
    <property type="protein sequence ID" value="KAH9751776.1"/>
    <property type="molecule type" value="Genomic_DNA"/>
</dbReference>
<evidence type="ECO:0000313" key="1">
    <source>
        <dbReference type="EMBL" id="KAH9751776.1"/>
    </source>
</evidence>
<keyword evidence="2" id="KW-1185">Reference proteome</keyword>
<accession>A0ACB8KBM4</accession>
<sequence>MVDAIVSSLLEQLISVAADEVKQQVRLVTGVRQEVKKLTSNLQAIRAVLEDAEKRQMQHDKAVTFWLDQLKDASYDMEDVLEEWTTARLKLQIEGVDDDTALALAPHKKKVRSFFCALSNCFGSFKQLSLRHDIAVKIREINGTLDDIASQKDTFKFVENVSNNVKKPERVRTTSLIDEGEVCGRVDEKNELLSKLLCESGEQQQGLYVISLVGLGGIGKTTLAQLAYNNDEVKRNFEKVIWVCVSDTFEGIRVAKAIIEGLGVSASGLSEFESLMKQIQEYIMGKKFFLVLDDVWDGDYKKWDPFFSCLKNGHHESKILITTRDRSVALQLGSIDIIPVKELGEGECCLLFKQIAFLRRSFEDREKLEPMGRKIAHKCKGLPLAAKVIGNLLRSKSTVKEWQRILESEMWKVEEIGQGLLAPLLLSYNDLPSNSMVKRCFSYCAVFPKNYNMNKEELISLWMAQGYLNAEEDEEMEMIGEEYFNILAARSFFQEFKKNDDDDIMSCKMHDIVHDFAQFVSSKECLWLEINGTKESVINSFGDKVRHLGLNFEGGASFPMSIRGLDRFRTIRGLDRLRTLLIYDRSDFNLSLSSSILSSFSISKECLRALVIRQLRLFFRPNTYKIRETRKLFSKLACLRALVIRQSLVIRLSSSPFRLHSNLIREIPKNVGKLIHLRYLNLSELGIERLPKTLCELYNLQKLDIRRCRNLKELPAGIGKLKNMRSLLNGETYSLKYMPVGISKLTSLRTLDKFVVGGGIDGSNTCRLESLKNLQLLRECGIEGLGNVSHLDEAERLQLYNQQNLLRLRLEFGRVVDGEDEARRRKKEKDEQLLKTLQPPLSVEKLGIILYGGNIFPKWLTSLTNLRNLYLRSCVKCEHLPPLGKLPLEKLELRNLKSVKRVGNEFLGTEESSEDGPSSSSSSPSVIAFPKLKSLIIGAMEELEEWNYRITRKENISIMPRLSSLEVRSCNKLKALPDYLLQTTTLQDLTIWKCPILENRYREGKGEDWHKISHIPHIKWWPLPIRLAVERLPLWLLCDFEEESDGWALKSYKAKHLWADHMFQLRKEFGVGNIVQVIVVDFDYSVEDIPETKDLAGEETTTSVVIVQEYLFWLICLIPRNSFPSVSIGFSSNRNREPWEKVLLFMVECDLQGFEKVLAVKFPPQAIAAKRHIHLRSSVSDFLGVLVQMFLKGPLNYLMKLESCYCLNESTIFCCQGIPHMMRLCDCYWLLNYLLNQVDFEDPMENIGVLKSYRAKHMWSDHMLPWRKEFGIDTIIQVTMVCIVLSLRVCKSLAVKLPARGIAHSSSTILDFQGYLGPLTVFTHVSILVVITISDLASLRCIRFETAFVVKFQCLYNGREEVEYNLQGFQKVFAVKFQPIAVKRHIHLSNSVSDFQGVDLSELSEEDGVSQTKYKKISHIPHVVSTHRWYTSLCAVFIDKMAAKYEIEKFNGNNFSLWKMKMKAVLRKNNCLAAIGERPMEITDDKWNEVDGNAISDLHLALADGVLSSVAEKNTAKEIWDTLTKLYEAKLLRNKIFLKRKLYILRVTPQI</sequence>
<dbReference type="Proteomes" id="UP000829398">
    <property type="component" value="Chromosome 5"/>
</dbReference>
<name>A0ACB8KBM4_CITSI</name>
<gene>
    <name evidence="1" type="ORF">KPL71_014430</name>
</gene>